<organism evidence="2 3">
    <name type="scientific">Oryza rufipogon</name>
    <name type="common">Brownbeard rice</name>
    <name type="synonym">Asian wild rice</name>
    <dbReference type="NCBI Taxonomy" id="4529"/>
    <lineage>
        <taxon>Eukaryota</taxon>
        <taxon>Viridiplantae</taxon>
        <taxon>Streptophyta</taxon>
        <taxon>Embryophyta</taxon>
        <taxon>Tracheophyta</taxon>
        <taxon>Spermatophyta</taxon>
        <taxon>Magnoliopsida</taxon>
        <taxon>Liliopsida</taxon>
        <taxon>Poales</taxon>
        <taxon>Poaceae</taxon>
        <taxon>BOP clade</taxon>
        <taxon>Oryzoideae</taxon>
        <taxon>Oryzeae</taxon>
        <taxon>Oryzinae</taxon>
        <taxon>Oryza</taxon>
    </lineage>
</organism>
<reference evidence="2" key="2">
    <citation type="submission" date="2015-06" db="UniProtKB">
        <authorList>
            <consortium name="EnsemblPlants"/>
        </authorList>
    </citation>
    <scope>IDENTIFICATION</scope>
</reference>
<dbReference type="OMA" id="AEVWRWR"/>
<evidence type="ECO:0000313" key="2">
    <source>
        <dbReference type="EnsemblPlants" id="ORUFI05G14580.1"/>
    </source>
</evidence>
<accession>A0A0E0PLE5</accession>
<keyword evidence="3" id="KW-1185">Reference proteome</keyword>
<sequence length="129" mass="13374">MEGELASYSYDDKSLEKSNARFASASHTDGRGGRGEAEVWRWRPEVAGPALGRVGLGWLEVVGRVVGSDKASAMESLWKVVGAAKHGGGPVAAMARQLPSALATLGAATVPVGASGPRDSGGSRRCRWP</sequence>
<feature type="region of interest" description="Disordered" evidence="1">
    <location>
        <begin position="110"/>
        <end position="129"/>
    </location>
</feature>
<evidence type="ECO:0000256" key="1">
    <source>
        <dbReference type="SAM" id="MobiDB-lite"/>
    </source>
</evidence>
<dbReference type="HOGENOM" id="CLU_1952360_0_0_1"/>
<dbReference type="Gramene" id="ORUFI05G14580.1">
    <property type="protein sequence ID" value="ORUFI05G14580.1"/>
    <property type="gene ID" value="ORUFI05G14580"/>
</dbReference>
<dbReference type="AlphaFoldDB" id="A0A0E0PLE5"/>
<proteinExistence type="predicted"/>
<dbReference type="Proteomes" id="UP000008022">
    <property type="component" value="Unassembled WGS sequence"/>
</dbReference>
<name>A0A0E0PLE5_ORYRU</name>
<dbReference type="EnsemblPlants" id="ORUFI05G14580.1">
    <property type="protein sequence ID" value="ORUFI05G14580.1"/>
    <property type="gene ID" value="ORUFI05G14580"/>
</dbReference>
<protein>
    <submittedName>
        <fullName evidence="2">Uncharacterized protein</fullName>
    </submittedName>
</protein>
<reference evidence="3" key="1">
    <citation type="submission" date="2013-06" db="EMBL/GenBank/DDBJ databases">
        <authorList>
            <person name="Zhao Q."/>
        </authorList>
    </citation>
    <scope>NUCLEOTIDE SEQUENCE</scope>
    <source>
        <strain evidence="3">cv. W1943</strain>
    </source>
</reference>
<evidence type="ECO:0000313" key="3">
    <source>
        <dbReference type="Proteomes" id="UP000008022"/>
    </source>
</evidence>